<dbReference type="Pfam" id="PF03106">
    <property type="entry name" value="WRKY"/>
    <property type="match status" value="1"/>
</dbReference>
<feature type="compositionally biased region" description="Low complexity" evidence="8">
    <location>
        <begin position="141"/>
        <end position="170"/>
    </location>
</feature>
<evidence type="ECO:0000259" key="10">
    <source>
        <dbReference type="PROSITE" id="PS50811"/>
    </source>
</evidence>
<dbReference type="InterPro" id="IPR036576">
    <property type="entry name" value="WRKY_dom_sf"/>
</dbReference>
<dbReference type="Proteomes" id="UP000026960">
    <property type="component" value="Chromosome 9"/>
</dbReference>
<evidence type="ECO:0000256" key="4">
    <source>
        <dbReference type="ARBA" id="ARBA00023054"/>
    </source>
</evidence>
<proteinExistence type="inferred from homology"/>
<keyword evidence="7" id="KW-0539">Nucleus</keyword>
<comment type="subcellular location">
    <subcellularLocation>
        <location evidence="1">Nucleus</location>
    </subcellularLocation>
</comment>
<keyword evidence="12" id="KW-1185">Reference proteome</keyword>
<dbReference type="GO" id="GO:1900425">
    <property type="term" value="P:negative regulation of defense response to bacterium"/>
    <property type="evidence" value="ECO:0007669"/>
    <property type="project" value="EnsemblPlants"/>
</dbReference>
<evidence type="ECO:0000256" key="3">
    <source>
        <dbReference type="ARBA" id="ARBA00023015"/>
    </source>
</evidence>
<dbReference type="GO" id="GO:0005634">
    <property type="term" value="C:nucleus"/>
    <property type="evidence" value="ECO:0007669"/>
    <property type="project" value="UniProtKB-SubCell"/>
</dbReference>
<dbReference type="FunFam" id="2.20.25.80:FF:000008">
    <property type="entry name" value="WRKY transcription factor 40"/>
    <property type="match status" value="1"/>
</dbReference>
<dbReference type="GO" id="GO:0009617">
    <property type="term" value="P:response to bacterium"/>
    <property type="evidence" value="ECO:0007669"/>
    <property type="project" value="EnsemblPlants"/>
</dbReference>
<dbReference type="GO" id="GO:0009751">
    <property type="term" value="P:response to salicylic acid"/>
    <property type="evidence" value="ECO:0007669"/>
    <property type="project" value="EnsemblPlants"/>
</dbReference>
<evidence type="ECO:0000256" key="1">
    <source>
        <dbReference type="ARBA" id="ARBA00004123"/>
    </source>
</evidence>
<evidence type="ECO:0000256" key="6">
    <source>
        <dbReference type="ARBA" id="ARBA00023163"/>
    </source>
</evidence>
<dbReference type="GO" id="GO:0043565">
    <property type="term" value="F:sequence-specific DNA binding"/>
    <property type="evidence" value="ECO:0007669"/>
    <property type="project" value="InterPro"/>
</dbReference>
<dbReference type="AlphaFoldDB" id="A0A0D3H6W9"/>
<reference evidence="11" key="2">
    <citation type="submission" date="2015-03" db="UniProtKB">
        <authorList>
            <consortium name="EnsemblPlants"/>
        </authorList>
    </citation>
    <scope>IDENTIFICATION</scope>
</reference>
<dbReference type="SUPFAM" id="SSF118290">
    <property type="entry name" value="WRKY DNA-binding domain"/>
    <property type="match status" value="1"/>
</dbReference>
<dbReference type="InterPro" id="IPR003657">
    <property type="entry name" value="WRKY_dom"/>
</dbReference>
<keyword evidence="5" id="KW-0238">DNA-binding</keyword>
<feature type="region of interest" description="Disordered" evidence="8">
    <location>
        <begin position="130"/>
        <end position="204"/>
    </location>
</feature>
<keyword evidence="9" id="KW-0812">Transmembrane</keyword>
<keyword evidence="9" id="KW-0472">Membrane</keyword>
<dbReference type="PANTHER" id="PTHR31429">
    <property type="entry name" value="WRKY TRANSCRIPTION FACTOR 36-RELATED"/>
    <property type="match status" value="1"/>
</dbReference>
<dbReference type="PANTHER" id="PTHR31429:SF84">
    <property type="entry name" value="WRKY TRANSCRIPTION FACTOR WRKY62"/>
    <property type="match status" value="1"/>
</dbReference>
<organism evidence="11">
    <name type="scientific">Oryza barthii</name>
    <dbReference type="NCBI Taxonomy" id="65489"/>
    <lineage>
        <taxon>Eukaryota</taxon>
        <taxon>Viridiplantae</taxon>
        <taxon>Streptophyta</taxon>
        <taxon>Embryophyta</taxon>
        <taxon>Tracheophyta</taxon>
        <taxon>Spermatophyta</taxon>
        <taxon>Magnoliopsida</taxon>
        <taxon>Liliopsida</taxon>
        <taxon>Poales</taxon>
        <taxon>Poaceae</taxon>
        <taxon>BOP clade</taxon>
        <taxon>Oryzoideae</taxon>
        <taxon>Oryzeae</taxon>
        <taxon>Oryzinae</taxon>
        <taxon>Oryza</taxon>
    </lineage>
</organism>
<feature type="transmembrane region" description="Helical" evidence="9">
    <location>
        <begin position="7"/>
        <end position="25"/>
    </location>
</feature>
<feature type="region of interest" description="Disordered" evidence="8">
    <location>
        <begin position="64"/>
        <end position="85"/>
    </location>
</feature>
<dbReference type="eggNOG" id="ENOG502QR7M">
    <property type="taxonomic scope" value="Eukaryota"/>
</dbReference>
<feature type="compositionally biased region" description="Low complexity" evidence="8">
    <location>
        <begin position="72"/>
        <end position="84"/>
    </location>
</feature>
<evidence type="ECO:0000256" key="2">
    <source>
        <dbReference type="ARBA" id="ARBA00008189"/>
    </source>
</evidence>
<evidence type="ECO:0000313" key="11">
    <source>
        <dbReference type="EnsemblPlants" id="OBART09G10390.1"/>
    </source>
</evidence>
<reference evidence="11" key="1">
    <citation type="journal article" date="2009" name="Rice">
        <title>De Novo Next Generation Sequencing of Plant Genomes.</title>
        <authorList>
            <person name="Rounsley S."/>
            <person name="Marri P.R."/>
            <person name="Yu Y."/>
            <person name="He R."/>
            <person name="Sisneros N."/>
            <person name="Goicoechea J.L."/>
            <person name="Lee S.J."/>
            <person name="Angelova A."/>
            <person name="Kudrna D."/>
            <person name="Luo M."/>
            <person name="Affourtit J."/>
            <person name="Desany B."/>
            <person name="Knight J."/>
            <person name="Niazi F."/>
            <person name="Egholm M."/>
            <person name="Wing R.A."/>
        </authorList>
    </citation>
    <scope>NUCLEOTIDE SEQUENCE [LARGE SCALE GENOMIC DNA]</scope>
    <source>
        <strain evidence="11">cv. IRGC 105608</strain>
    </source>
</reference>
<evidence type="ECO:0000256" key="8">
    <source>
        <dbReference type="SAM" id="MobiDB-lite"/>
    </source>
</evidence>
<evidence type="ECO:0000256" key="9">
    <source>
        <dbReference type="SAM" id="Phobius"/>
    </source>
</evidence>
<evidence type="ECO:0000256" key="5">
    <source>
        <dbReference type="ARBA" id="ARBA00023125"/>
    </source>
</evidence>
<dbReference type="SMART" id="SM00774">
    <property type="entry name" value="WRKY"/>
    <property type="match status" value="1"/>
</dbReference>
<dbReference type="InterPro" id="IPR044810">
    <property type="entry name" value="WRKY_plant"/>
</dbReference>
<keyword evidence="4" id="KW-0175">Coiled coil</keyword>
<evidence type="ECO:0000313" key="12">
    <source>
        <dbReference type="Proteomes" id="UP000026960"/>
    </source>
</evidence>
<protein>
    <recommendedName>
        <fullName evidence="10">WRKY domain-containing protein</fullName>
    </recommendedName>
</protein>
<evidence type="ECO:0000256" key="7">
    <source>
        <dbReference type="ARBA" id="ARBA00023242"/>
    </source>
</evidence>
<dbReference type="HOGENOM" id="CLU_047067_0_1_1"/>
<keyword evidence="9" id="KW-1133">Transmembrane helix</keyword>
<keyword evidence="3" id="KW-0805">Transcription regulation</keyword>
<dbReference type="PaxDb" id="65489-OBART09G10390.1"/>
<dbReference type="GO" id="GO:0009620">
    <property type="term" value="P:response to fungus"/>
    <property type="evidence" value="ECO:0007669"/>
    <property type="project" value="EnsemblPlants"/>
</dbReference>
<dbReference type="STRING" id="65489.A0A0D3H6W9"/>
<dbReference type="EnsemblPlants" id="OBART09G10390.1">
    <property type="protein sequence ID" value="OBART09G10390.1"/>
    <property type="gene ID" value="OBART09G10390"/>
</dbReference>
<keyword evidence="6" id="KW-0804">Transcription</keyword>
<dbReference type="GO" id="GO:0010200">
    <property type="term" value="P:response to chitin"/>
    <property type="evidence" value="ECO:0007669"/>
    <property type="project" value="EnsemblPlants"/>
</dbReference>
<dbReference type="GO" id="GO:0003700">
    <property type="term" value="F:DNA-binding transcription factor activity"/>
    <property type="evidence" value="ECO:0007669"/>
    <property type="project" value="InterPro"/>
</dbReference>
<comment type="similarity">
    <text evidence="2">Belongs to the WRKY group II-a family.</text>
</comment>
<dbReference type="PROSITE" id="PS50811">
    <property type="entry name" value="WRKY"/>
    <property type="match status" value="1"/>
</dbReference>
<dbReference type="Gene3D" id="2.20.25.80">
    <property type="entry name" value="WRKY domain"/>
    <property type="match status" value="1"/>
</dbReference>
<name>A0A0D3H6W9_9ORYZ</name>
<dbReference type="Gramene" id="OBART09G10390.1">
    <property type="protein sequence ID" value="OBART09G10390.1"/>
    <property type="gene ID" value="OBART09G10390"/>
</dbReference>
<accession>A0A0D3H6W9</accession>
<feature type="domain" description="WRKY" evidence="10">
    <location>
        <begin position="203"/>
        <end position="269"/>
    </location>
</feature>
<sequence>MEENAKISFVGLIYMWITIILAQSSRFGPPPVRRRATYGATISNVPYCCHAVLPPAHRAASLAAAMDDDGDGSSSPTDDSAAAGLLPLFSRSPADDLEEKLRRAMEENARLTRALDAILAGHHAHQRALLAPSLSPPPPSATARAPSVSTSFAAREDAAPAVAAAAASTACPSRQQPPTAEPRPKVRTVRVRADAADATDSNSMAETVKDGYQWRKYGQKVTRDNPYPRAYFRCAFAPSCPVKKKLQRCAEDRSMLVATYEGEHNHALSTQTTEFVASGCTTSQHAGGSSSSPLPCSISINSSGRTITLDLTNQAGSGSIASCGVEAAAVSGELVTVLSPELRRHLVEEVVQVLKNDAEFVEAVTNAVAARVVDQIPHIPVHL</sequence>